<dbReference type="RefSeq" id="WP_379957471.1">
    <property type="nucleotide sequence ID" value="NZ_JAUYVI010000005.1"/>
</dbReference>
<feature type="transmembrane region" description="Helical" evidence="1">
    <location>
        <begin position="255"/>
        <end position="276"/>
    </location>
</feature>
<sequence length="625" mass="68044">MSEAQTSAAPRKPVSPRAISWLLIGLFAALAIGEHIFFAFKNGAVLRDHGLVDTDSYMRVLRILDLYNGAGWYNTMTDRLGAPEGLSLHWTRPVDILILLPALLAHAVGVPIDRAVYWVGASFSSLCHLLACFAAAWAAKPLWPSPGHRFAAVILLTNAAAFGYGIFGRADHHTLLLLLTALMLGCMLRAALAGTPEDARRHWAAWGGGLAGLGVWVSPEMMVPIVPVIATFGLFWLDAPLDRKRVPDECAMPDWAMAGAAFSLAMAAVVLAAIPIEQPPAHWLKPEYDKVSVPYLVLPLIWAAVFLAAQRVRGGVAMRGLAGAVLAVAGFGLILLLFPDLLFGPLSVDPRLNTDFLDTVQEMQPLWPTSIERLRNFLPLAGQSVTAIVLLPFAFRAWRRDSGEGKRWSALLLTMAFGFMLIGALLHARLGVELAPTMAIICAGFFHLAEQKLEGRSRLLRTPALVLAAVWLTCGPLLSLAFLPPAPEGVGCPVGKLGDWLNAARPGKGSAPIVMTDDFSYAPELAFRTPYRFVAGPYHRNPQAIFDTVDTMLDQNGETARSILEKRQVSLVIRCVDVVVPRLFVPDHVNFYADLGRANPPAWLTQLTLPPELSPHFRVYEVNGR</sequence>
<accession>A0ABU0YP28</accession>
<proteinExistence type="predicted"/>
<dbReference type="Proteomes" id="UP001230156">
    <property type="component" value="Unassembled WGS sequence"/>
</dbReference>
<comment type="caution">
    <text evidence="2">The sequence shown here is derived from an EMBL/GenBank/DDBJ whole genome shotgun (WGS) entry which is preliminary data.</text>
</comment>
<reference evidence="3" key="1">
    <citation type="submission" date="2023-08" db="EMBL/GenBank/DDBJ databases">
        <title>Rhodospirillaceae gen. nov., a novel taxon isolated from the Yangtze River Yuezi River estuary sludge.</title>
        <authorList>
            <person name="Ruan L."/>
        </authorList>
    </citation>
    <scope>NUCLEOTIDE SEQUENCE [LARGE SCALE GENOMIC DNA]</scope>
    <source>
        <strain evidence="3">R-7</strain>
    </source>
</reference>
<feature type="transmembrane region" description="Helical" evidence="1">
    <location>
        <begin position="377"/>
        <end position="398"/>
    </location>
</feature>
<keyword evidence="3" id="KW-1185">Reference proteome</keyword>
<feature type="transmembrane region" description="Helical" evidence="1">
    <location>
        <begin position="434"/>
        <end position="450"/>
    </location>
</feature>
<gene>
    <name evidence="2" type="ORF">Q8A70_17395</name>
</gene>
<feature type="transmembrane region" description="Helical" evidence="1">
    <location>
        <begin position="21"/>
        <end position="40"/>
    </location>
</feature>
<feature type="transmembrane region" description="Helical" evidence="1">
    <location>
        <begin position="115"/>
        <end position="138"/>
    </location>
</feature>
<feature type="transmembrane region" description="Helical" evidence="1">
    <location>
        <begin position="410"/>
        <end position="428"/>
    </location>
</feature>
<protein>
    <recommendedName>
        <fullName evidence="4">Glycosyltransferase RgtA/B/C/D-like domain-containing protein</fullName>
    </recommendedName>
</protein>
<evidence type="ECO:0008006" key="4">
    <source>
        <dbReference type="Google" id="ProtNLM"/>
    </source>
</evidence>
<organism evidence="2 3">
    <name type="scientific">Dongia sedimenti</name>
    <dbReference type="NCBI Taxonomy" id="3064282"/>
    <lineage>
        <taxon>Bacteria</taxon>
        <taxon>Pseudomonadati</taxon>
        <taxon>Pseudomonadota</taxon>
        <taxon>Alphaproteobacteria</taxon>
        <taxon>Rhodospirillales</taxon>
        <taxon>Dongiaceae</taxon>
        <taxon>Dongia</taxon>
    </lineage>
</organism>
<feature type="transmembrane region" description="Helical" evidence="1">
    <location>
        <begin position="174"/>
        <end position="193"/>
    </location>
</feature>
<feature type="transmembrane region" description="Helical" evidence="1">
    <location>
        <begin position="462"/>
        <end position="483"/>
    </location>
</feature>
<feature type="transmembrane region" description="Helical" evidence="1">
    <location>
        <begin position="291"/>
        <end position="309"/>
    </location>
</feature>
<keyword evidence="1" id="KW-1133">Transmembrane helix</keyword>
<feature type="transmembrane region" description="Helical" evidence="1">
    <location>
        <begin position="150"/>
        <end position="167"/>
    </location>
</feature>
<feature type="transmembrane region" description="Helical" evidence="1">
    <location>
        <begin position="321"/>
        <end position="343"/>
    </location>
</feature>
<evidence type="ECO:0000313" key="2">
    <source>
        <dbReference type="EMBL" id="MDQ7249467.1"/>
    </source>
</evidence>
<name>A0ABU0YP28_9PROT</name>
<evidence type="ECO:0000313" key="3">
    <source>
        <dbReference type="Proteomes" id="UP001230156"/>
    </source>
</evidence>
<feature type="transmembrane region" description="Helical" evidence="1">
    <location>
        <begin position="213"/>
        <end position="235"/>
    </location>
</feature>
<dbReference type="EMBL" id="JAUYVI010000005">
    <property type="protein sequence ID" value="MDQ7249467.1"/>
    <property type="molecule type" value="Genomic_DNA"/>
</dbReference>
<keyword evidence="1" id="KW-0812">Transmembrane</keyword>
<feature type="transmembrane region" description="Helical" evidence="1">
    <location>
        <begin position="90"/>
        <end position="108"/>
    </location>
</feature>
<keyword evidence="1" id="KW-0472">Membrane</keyword>
<evidence type="ECO:0000256" key="1">
    <source>
        <dbReference type="SAM" id="Phobius"/>
    </source>
</evidence>